<evidence type="ECO:0000313" key="1">
    <source>
        <dbReference type="EMBL" id="SUD58041.1"/>
    </source>
</evidence>
<dbReference type="RefSeq" id="WP_255312139.1">
    <property type="nucleotide sequence ID" value="NZ_UGUW01000003.1"/>
</dbReference>
<sequence>MAIKELVYAAKQQLESATQRSFRHSHIYELFAASFGFNTRASLDAAHIMAVMGARASACGFFTGNTSSSISRVGL</sequence>
<proteinExistence type="predicted"/>
<accession>A0A379K1U2</accession>
<dbReference type="EMBL" id="UGUW01000003">
    <property type="protein sequence ID" value="SUD58041.1"/>
    <property type="molecule type" value="Genomic_DNA"/>
</dbReference>
<dbReference type="Proteomes" id="UP000254084">
    <property type="component" value="Unassembled WGS sequence"/>
</dbReference>
<protein>
    <submittedName>
        <fullName evidence="1">Uncharacterized protein</fullName>
    </submittedName>
</protein>
<organism evidence="1 2">
    <name type="scientific">Ectopseudomonas oleovorans</name>
    <name type="common">Pseudomonas oleovorans</name>
    <dbReference type="NCBI Taxonomy" id="301"/>
    <lineage>
        <taxon>Bacteria</taxon>
        <taxon>Pseudomonadati</taxon>
        <taxon>Pseudomonadota</taxon>
        <taxon>Gammaproteobacteria</taxon>
        <taxon>Pseudomonadales</taxon>
        <taxon>Pseudomonadaceae</taxon>
        <taxon>Ectopseudomonas</taxon>
    </lineage>
</organism>
<evidence type="ECO:0000313" key="2">
    <source>
        <dbReference type="Proteomes" id="UP000254084"/>
    </source>
</evidence>
<gene>
    <name evidence="1" type="ORF">NCTC10860_00272</name>
</gene>
<name>A0A379K1U2_ECTOL</name>
<dbReference type="AlphaFoldDB" id="A0A379K1U2"/>
<reference evidence="1 2" key="1">
    <citation type="submission" date="2018-06" db="EMBL/GenBank/DDBJ databases">
        <authorList>
            <consortium name="Pathogen Informatics"/>
            <person name="Doyle S."/>
        </authorList>
    </citation>
    <scope>NUCLEOTIDE SEQUENCE [LARGE SCALE GENOMIC DNA]</scope>
    <source>
        <strain evidence="1 2">NCTC10860</strain>
    </source>
</reference>